<feature type="repeat" description="ANK" evidence="3">
    <location>
        <begin position="864"/>
        <end position="896"/>
    </location>
</feature>
<dbReference type="GO" id="GO:0005737">
    <property type="term" value="C:cytoplasm"/>
    <property type="evidence" value="ECO:0007669"/>
    <property type="project" value="TreeGrafter"/>
</dbReference>
<keyword evidence="7" id="KW-1185">Reference proteome</keyword>
<dbReference type="OMA" id="LERWANS"/>
<dbReference type="PRINTS" id="PR01415">
    <property type="entry name" value="ANKYRIN"/>
</dbReference>
<dbReference type="Proteomes" id="UP000030651">
    <property type="component" value="Unassembled WGS sequence"/>
</dbReference>
<dbReference type="Pfam" id="PF22939">
    <property type="entry name" value="WHD_GPIID"/>
    <property type="match status" value="1"/>
</dbReference>
<organism evidence="6 7">
    <name type="scientific">Pestalotiopsis fici (strain W106-1 / CGMCC3.15140)</name>
    <dbReference type="NCBI Taxonomy" id="1229662"/>
    <lineage>
        <taxon>Eukaryota</taxon>
        <taxon>Fungi</taxon>
        <taxon>Dikarya</taxon>
        <taxon>Ascomycota</taxon>
        <taxon>Pezizomycotina</taxon>
        <taxon>Sordariomycetes</taxon>
        <taxon>Xylariomycetidae</taxon>
        <taxon>Amphisphaeriales</taxon>
        <taxon>Sporocadaceae</taxon>
        <taxon>Pestalotiopsis</taxon>
    </lineage>
</organism>
<dbReference type="SMART" id="SM00248">
    <property type="entry name" value="ANK"/>
    <property type="match status" value="15"/>
</dbReference>
<proteinExistence type="predicted"/>
<feature type="repeat" description="ANK" evidence="3">
    <location>
        <begin position="1164"/>
        <end position="1196"/>
    </location>
</feature>
<evidence type="ECO:0000259" key="5">
    <source>
        <dbReference type="Pfam" id="PF24883"/>
    </source>
</evidence>
<feature type="repeat" description="ANK" evidence="3">
    <location>
        <begin position="798"/>
        <end position="830"/>
    </location>
</feature>
<accession>W3WYU6</accession>
<dbReference type="RefSeq" id="XP_007835655.1">
    <property type="nucleotide sequence ID" value="XM_007837464.1"/>
</dbReference>
<feature type="repeat" description="ANK" evidence="3">
    <location>
        <begin position="1296"/>
        <end position="1328"/>
    </location>
</feature>
<reference evidence="7" key="1">
    <citation type="journal article" date="2015" name="BMC Genomics">
        <title>Genomic and transcriptomic analysis of the endophytic fungus Pestalotiopsis fici reveals its lifestyle and high potential for synthesis of natural products.</title>
        <authorList>
            <person name="Wang X."/>
            <person name="Zhang X."/>
            <person name="Liu L."/>
            <person name="Xiang M."/>
            <person name="Wang W."/>
            <person name="Sun X."/>
            <person name="Che Y."/>
            <person name="Guo L."/>
            <person name="Liu G."/>
            <person name="Guo L."/>
            <person name="Wang C."/>
            <person name="Yin W.B."/>
            <person name="Stadler M."/>
            <person name="Zhang X."/>
            <person name="Liu X."/>
        </authorList>
    </citation>
    <scope>NUCLEOTIDE SEQUENCE [LARGE SCALE GENOMIC DNA]</scope>
    <source>
        <strain evidence="7">W106-1 / CGMCC3.15140</strain>
    </source>
</reference>
<feature type="repeat" description="ANK" evidence="3">
    <location>
        <begin position="1197"/>
        <end position="1229"/>
    </location>
</feature>
<dbReference type="InterPro" id="IPR027417">
    <property type="entry name" value="P-loop_NTPase"/>
</dbReference>
<keyword evidence="1" id="KW-0677">Repeat</keyword>
<dbReference type="InterPro" id="IPR056884">
    <property type="entry name" value="NPHP3-like_N"/>
</dbReference>
<dbReference type="PROSITE" id="PS50088">
    <property type="entry name" value="ANK_REPEAT"/>
    <property type="match status" value="12"/>
</dbReference>
<dbReference type="PROSITE" id="PS50297">
    <property type="entry name" value="ANK_REP_REGION"/>
    <property type="match status" value="11"/>
</dbReference>
<sequence length="1328" mass="147665">MSSSMIAKATTLKPEIRLAQSVSEFEASLSDEHKAAFRSSRSQSLNKPPDPSDVMRLTAEIDRRVVQQNGGGQCFGPRLTNILQAVQQYAALGDVIIGGSQNIIACGIWSLLRLTLLALVSFSAYMDKLSKLLMVAGRKAPRYEQMALLYPRSSDLQSSLSEYFIVVVQLCRQLYKSSRRTTLGSVFSFLSDIDLKEHETSLQLWADCIKDEVTLLTARKITEQSASLGVLSKNSQHESHRKRLQTRFRILQACSTYDHQTTWKEIRKSGNSTILAQLNRYSEWKAEAQSHTLLCTGKLGFGKSVLLANMVDDLNLSSTSAGTAVIYFFCRHDIQESLRARTIIGSIARQLINTILDRLPDEFIDRNSVSNLDDLLEFVLRVVPRAMKAFLVLDGLDECADNEIAIIWRHLKRLQESFTFNICCSFRTDVHLKGPLESAQMLLHVRVAQLPEENPDISTFITAELARCIDSGRLCIGDSTLIQEIQHVLVHRAEGMFLWVILQIASLCTAQSDAEIREALEDLPKGLPETFSRILQKYRGAGEKYQDLILQLCLAAQRPLTTEQLREALSVVPYNTEWNPARLINNILSVLSFCGSLITIDEENLTVRFLHHSVKQYLLGDFDPVDKPILTLEDANRTMGEVIVTYLNYNTFENAISTTVIPEIMAQDMPSDIVKSAFRHSMPVRHVALSMFKRRLPYQHDLRNTLIRARNTSRENVQFEFHAYAQAFWLWHVQWVFNHQDARSLDLLMTLLKKKRVNINDKDELGNKLLFKAMSSSTLEVVKRFLDYGSDIYDVSVNGCTALHMAAYWDRKDIIMCLIDSGARIEAMDLNGMTSLMVAASEGRQKALQCLLESGANIQASTPGGMSALSLAAYRGHLGTIQYLLEHGASNRRKDKYFRTPLLLAALRGHRQAVKLLAGFPGEDLETRDSDGRTAVSLAAYQGHEDVVKSLLNRGADIETRNSSGWTPLMLSATAGHAHVVNLLLDRGANIENKGSNGCTPLLSAIEKGHRTVVQSLIDRGANVLAMTQDGSSALQIANSHGDEVVTQLVVDSITVVKPRRKTNVRTTAASSQAKIQHDVHSQKDVDYTAFPSEVRTPTTVTLPPQFQSQQNANHASDAKIGLAGSSNLIAKSSDLIWAAHNGHDALVMFLISYGAHVEVQDEQGATPLLRAAEKGHISTMKFLQSRSANIHARTSDGKTALHISAKRGHLNIMQFMLYNGINVHARDWDGKTALHISAERGHLDMVQLLLAHGARHGDDLLDRTTALHLSAKQGHVQVVKCLLDHGAIVDIKNRRGKTALSLARKQGHDVVVKYLLDHGATEDTADP</sequence>
<dbReference type="HOGENOM" id="CLU_000288_34_3_1"/>
<dbReference type="Pfam" id="PF24883">
    <property type="entry name" value="NPHP3_N"/>
    <property type="match status" value="1"/>
</dbReference>
<dbReference type="KEGG" id="pfy:PFICI_08883"/>
<evidence type="ECO:0000313" key="6">
    <source>
        <dbReference type="EMBL" id="ETS79030.1"/>
    </source>
</evidence>
<dbReference type="EMBL" id="KI912114">
    <property type="protein sequence ID" value="ETS79030.1"/>
    <property type="molecule type" value="Genomic_DNA"/>
</dbReference>
<dbReference type="InterPro" id="IPR002110">
    <property type="entry name" value="Ankyrin_rpt"/>
</dbReference>
<evidence type="ECO:0000256" key="2">
    <source>
        <dbReference type="ARBA" id="ARBA00023043"/>
    </source>
</evidence>
<dbReference type="Gene3D" id="3.40.50.300">
    <property type="entry name" value="P-loop containing nucleotide triphosphate hydrolases"/>
    <property type="match status" value="1"/>
</dbReference>
<evidence type="ECO:0000313" key="7">
    <source>
        <dbReference type="Proteomes" id="UP000030651"/>
    </source>
</evidence>
<dbReference type="eggNOG" id="KOG4177">
    <property type="taxonomic scope" value="Eukaryota"/>
</dbReference>
<dbReference type="SUPFAM" id="SSF52540">
    <property type="entry name" value="P-loop containing nucleoside triphosphate hydrolases"/>
    <property type="match status" value="1"/>
</dbReference>
<name>W3WYU6_PESFW</name>
<evidence type="ECO:0000256" key="1">
    <source>
        <dbReference type="ARBA" id="ARBA00022737"/>
    </source>
</evidence>
<dbReference type="InterPro" id="IPR036770">
    <property type="entry name" value="Ankyrin_rpt-contain_sf"/>
</dbReference>
<dbReference type="SUPFAM" id="SSF48403">
    <property type="entry name" value="Ankyrin repeat"/>
    <property type="match status" value="2"/>
</dbReference>
<dbReference type="Pfam" id="PF12796">
    <property type="entry name" value="Ank_2"/>
    <property type="match status" value="4"/>
</dbReference>
<dbReference type="InParanoid" id="W3WYU6"/>
<feature type="repeat" description="ANK" evidence="3">
    <location>
        <begin position="1131"/>
        <end position="1163"/>
    </location>
</feature>
<feature type="domain" description="GPI inositol-deacylase winged helix" evidence="4">
    <location>
        <begin position="542"/>
        <end position="621"/>
    </location>
</feature>
<feature type="repeat" description="ANK" evidence="3">
    <location>
        <begin position="997"/>
        <end position="1029"/>
    </location>
</feature>
<feature type="domain" description="Nephrocystin 3-like N-terminal" evidence="5">
    <location>
        <begin position="277"/>
        <end position="417"/>
    </location>
</feature>
<feature type="repeat" description="ANK" evidence="3">
    <location>
        <begin position="1230"/>
        <end position="1255"/>
    </location>
</feature>
<feature type="repeat" description="ANK" evidence="3">
    <location>
        <begin position="831"/>
        <end position="863"/>
    </location>
</feature>
<dbReference type="PANTHER" id="PTHR24198">
    <property type="entry name" value="ANKYRIN REPEAT AND PROTEIN KINASE DOMAIN-CONTAINING PROTEIN"/>
    <property type="match status" value="1"/>
</dbReference>
<keyword evidence="2 3" id="KW-0040">ANK repeat</keyword>
<dbReference type="GeneID" id="19273896"/>
<evidence type="ECO:0000259" key="4">
    <source>
        <dbReference type="Pfam" id="PF22939"/>
    </source>
</evidence>
<feature type="repeat" description="ANK" evidence="3">
    <location>
        <begin position="931"/>
        <end position="963"/>
    </location>
</feature>
<protein>
    <submittedName>
        <fullName evidence="6">Uncharacterized protein</fullName>
    </submittedName>
</protein>
<feature type="repeat" description="ANK" evidence="3">
    <location>
        <begin position="964"/>
        <end position="996"/>
    </location>
</feature>
<evidence type="ECO:0000256" key="3">
    <source>
        <dbReference type="PROSITE-ProRule" id="PRU00023"/>
    </source>
</evidence>
<dbReference type="Gene3D" id="1.25.40.20">
    <property type="entry name" value="Ankyrin repeat-containing domain"/>
    <property type="match status" value="5"/>
</dbReference>
<dbReference type="Pfam" id="PF13637">
    <property type="entry name" value="Ank_4"/>
    <property type="match status" value="1"/>
</dbReference>
<dbReference type="Pfam" id="PF00023">
    <property type="entry name" value="Ank"/>
    <property type="match status" value="1"/>
</dbReference>
<feature type="repeat" description="ANK" evidence="3">
    <location>
        <begin position="1263"/>
        <end position="1295"/>
    </location>
</feature>
<dbReference type="OrthoDB" id="7464126at2759"/>
<dbReference type="PANTHER" id="PTHR24198:SF165">
    <property type="entry name" value="ANKYRIN REPEAT-CONTAINING PROTEIN-RELATED"/>
    <property type="match status" value="1"/>
</dbReference>
<dbReference type="InterPro" id="IPR054471">
    <property type="entry name" value="GPIID_WHD"/>
</dbReference>
<gene>
    <name evidence="6" type="ORF">PFICI_08883</name>
</gene>